<dbReference type="AlphaFoldDB" id="A0A2I0I482"/>
<sequence>MDLFRQPRNNQQATLKLSGHEMPYRPSMCLDLNFVSLGPHACALFVWLESVHLPEKHATNKRENELPLLVYDPKVCGPEFAFVGARMRAPMLNLRSVYIPEEACQTRVENSHHLLIYDPRVECRQCGLKESGVGSDQIDGRQENQSILEALLGSSAGPTVISRINRLSCHSSVRSDPTRSSLNPRCLNLFIGYSKPLGNGESFSRVSSRVPRKVDTPKPRRRARIACPDEIEIRGTELTPTIEEYRTLINRTAITRDIVEPNIYTTRPMLVSRLLGVQTTRLNAELAYSGSTEIAIEKILLFIQSRVHRVQGDILRKDLFHVFLLLIFGTLLFPHSRDLVDATLAGVILQVVGGREYEVALVLRPFGPSTAL</sequence>
<feature type="domain" description="DUF7745" evidence="1">
    <location>
        <begin position="238"/>
        <end position="350"/>
    </location>
</feature>
<evidence type="ECO:0000313" key="3">
    <source>
        <dbReference type="Proteomes" id="UP000233551"/>
    </source>
</evidence>
<dbReference type="EMBL" id="PGOL01004015">
    <property type="protein sequence ID" value="PKI38815.1"/>
    <property type="molecule type" value="Genomic_DNA"/>
</dbReference>
<accession>A0A2I0I482</accession>
<organism evidence="2 3">
    <name type="scientific">Punica granatum</name>
    <name type="common">Pomegranate</name>
    <dbReference type="NCBI Taxonomy" id="22663"/>
    <lineage>
        <taxon>Eukaryota</taxon>
        <taxon>Viridiplantae</taxon>
        <taxon>Streptophyta</taxon>
        <taxon>Embryophyta</taxon>
        <taxon>Tracheophyta</taxon>
        <taxon>Spermatophyta</taxon>
        <taxon>Magnoliopsida</taxon>
        <taxon>eudicotyledons</taxon>
        <taxon>Gunneridae</taxon>
        <taxon>Pentapetalae</taxon>
        <taxon>rosids</taxon>
        <taxon>malvids</taxon>
        <taxon>Myrtales</taxon>
        <taxon>Lythraceae</taxon>
        <taxon>Punica</taxon>
    </lineage>
</organism>
<protein>
    <recommendedName>
        <fullName evidence="1">DUF7745 domain-containing protein</fullName>
    </recommendedName>
</protein>
<dbReference type="InterPro" id="IPR056647">
    <property type="entry name" value="DUF7745"/>
</dbReference>
<comment type="caution">
    <text evidence="2">The sequence shown here is derived from an EMBL/GenBank/DDBJ whole genome shotgun (WGS) entry which is preliminary data.</text>
</comment>
<keyword evidence="3" id="KW-1185">Reference proteome</keyword>
<dbReference type="Proteomes" id="UP000233551">
    <property type="component" value="Unassembled WGS sequence"/>
</dbReference>
<evidence type="ECO:0000259" key="1">
    <source>
        <dbReference type="Pfam" id="PF24924"/>
    </source>
</evidence>
<evidence type="ECO:0000313" key="2">
    <source>
        <dbReference type="EMBL" id="PKI38815.1"/>
    </source>
</evidence>
<dbReference type="Pfam" id="PF24924">
    <property type="entry name" value="DUF7745"/>
    <property type="match status" value="1"/>
</dbReference>
<gene>
    <name evidence="2" type="ORF">CRG98_040788</name>
</gene>
<name>A0A2I0I482_PUNGR</name>
<reference evidence="2 3" key="1">
    <citation type="submission" date="2017-11" db="EMBL/GenBank/DDBJ databases">
        <title>De-novo sequencing of pomegranate (Punica granatum L.) genome.</title>
        <authorList>
            <person name="Akparov Z."/>
            <person name="Amiraslanov A."/>
            <person name="Hajiyeva S."/>
            <person name="Abbasov M."/>
            <person name="Kaur K."/>
            <person name="Hamwieh A."/>
            <person name="Solovyev V."/>
            <person name="Salamov A."/>
            <person name="Braich B."/>
            <person name="Kosarev P."/>
            <person name="Mahmoud A."/>
            <person name="Hajiyev E."/>
            <person name="Babayeva S."/>
            <person name="Izzatullayeva V."/>
            <person name="Mammadov A."/>
            <person name="Mammadov A."/>
            <person name="Sharifova S."/>
            <person name="Ojaghi J."/>
            <person name="Eynullazada K."/>
            <person name="Bayramov B."/>
            <person name="Abdulazimova A."/>
            <person name="Shahmuradov I."/>
        </authorList>
    </citation>
    <scope>NUCLEOTIDE SEQUENCE [LARGE SCALE GENOMIC DNA]</scope>
    <source>
        <strain evidence="3">cv. AG2017</strain>
        <tissue evidence="2">Leaf</tissue>
    </source>
</reference>
<proteinExistence type="predicted"/>